<dbReference type="Gene3D" id="3.30.160.60">
    <property type="entry name" value="Classic Zinc Finger"/>
    <property type="match status" value="1"/>
</dbReference>
<dbReference type="AlphaFoldDB" id="A0A8E2E726"/>
<dbReference type="PROSITE" id="PS50157">
    <property type="entry name" value="ZINC_FINGER_C2H2_2"/>
    <property type="match status" value="1"/>
</dbReference>
<proteinExistence type="predicted"/>
<evidence type="ECO:0000313" key="4">
    <source>
        <dbReference type="EMBL" id="OCK78369.1"/>
    </source>
</evidence>
<evidence type="ECO:0000313" key="5">
    <source>
        <dbReference type="Proteomes" id="UP000250266"/>
    </source>
</evidence>
<dbReference type="EMBL" id="KV745064">
    <property type="protein sequence ID" value="OCK78369.1"/>
    <property type="molecule type" value="Genomic_DNA"/>
</dbReference>
<evidence type="ECO:0000256" key="2">
    <source>
        <dbReference type="SAM" id="MobiDB-lite"/>
    </source>
</evidence>
<dbReference type="GO" id="GO:0008270">
    <property type="term" value="F:zinc ion binding"/>
    <property type="evidence" value="ECO:0007669"/>
    <property type="project" value="UniProtKB-KW"/>
</dbReference>
<keyword evidence="1" id="KW-0479">Metal-binding</keyword>
<protein>
    <recommendedName>
        <fullName evidence="3">C2H2-type domain-containing protein</fullName>
    </recommendedName>
</protein>
<dbReference type="OrthoDB" id="2687452at2759"/>
<keyword evidence="1" id="KW-0862">Zinc</keyword>
<dbReference type="PROSITE" id="PS00028">
    <property type="entry name" value="ZINC_FINGER_C2H2_1"/>
    <property type="match status" value="1"/>
</dbReference>
<gene>
    <name evidence="4" type="ORF">K432DRAFT_444679</name>
</gene>
<feature type="compositionally biased region" description="Polar residues" evidence="2">
    <location>
        <begin position="145"/>
        <end position="166"/>
    </location>
</feature>
<feature type="domain" description="C2H2-type" evidence="3">
    <location>
        <begin position="374"/>
        <end position="402"/>
    </location>
</feature>
<organism evidence="4 5">
    <name type="scientific">Lepidopterella palustris CBS 459.81</name>
    <dbReference type="NCBI Taxonomy" id="1314670"/>
    <lineage>
        <taxon>Eukaryota</taxon>
        <taxon>Fungi</taxon>
        <taxon>Dikarya</taxon>
        <taxon>Ascomycota</taxon>
        <taxon>Pezizomycotina</taxon>
        <taxon>Dothideomycetes</taxon>
        <taxon>Pleosporomycetidae</taxon>
        <taxon>Mytilinidiales</taxon>
        <taxon>Argynnaceae</taxon>
        <taxon>Lepidopterella</taxon>
    </lineage>
</organism>
<keyword evidence="1" id="KW-0863">Zinc-finger</keyword>
<sequence length="511" mass="57295">MDNFPDASHVNFTNAVHSDFGEMQLDGMDMGAKSSCGERPRLIGQIPYQFPGDFPGLHEDLIPELPSLGLFHDPAFDPSLASYNSGTSFCEDAAGFGWPELAPEILGVALAPVQASQRTIGDLSGQEDLPATSTNLRLALGHYASSSSSNMPSETLHTGNSDTSWPAASRFGPESASHNCERVRFFDNVPGGCVNDQTDTTTTEGLKCKWPGCRSNKTFKRKYEYNRHMKKHTRTVSLPCPVVYCPRQGSRSFYRWDKLFDHLRTGHTEDETCRCLVDGCTAPQMPLNLLRLHARYHDVDINKHPNLATSCDFLKILRSFSTARKCDLKKCKRWLSADETGSLQEHLLRHPLDDRRSQSEVIEKMGYDPITAEIVCPLCQQHFTDSVQFAPHLETTHLTTDPAHWLSFKHHVPADSPAAARYIWRGWENKEGASEDCYCRHCGDYASSQSNKWIDHHLGLLAMSNEIRVARPRILRLLPAFADHPVFKADMPTVHRAACLKSGVEEEWSVI</sequence>
<dbReference type="SMART" id="SM00355">
    <property type="entry name" value="ZnF_C2H2"/>
    <property type="match status" value="4"/>
</dbReference>
<feature type="region of interest" description="Disordered" evidence="2">
    <location>
        <begin position="145"/>
        <end position="170"/>
    </location>
</feature>
<dbReference type="InterPro" id="IPR013087">
    <property type="entry name" value="Znf_C2H2_type"/>
</dbReference>
<keyword evidence="5" id="KW-1185">Reference proteome</keyword>
<dbReference type="Proteomes" id="UP000250266">
    <property type="component" value="Unassembled WGS sequence"/>
</dbReference>
<accession>A0A8E2E726</accession>
<reference evidence="4 5" key="1">
    <citation type="journal article" date="2016" name="Nat. Commun.">
        <title>Ectomycorrhizal ecology is imprinted in the genome of the dominant symbiotic fungus Cenococcum geophilum.</title>
        <authorList>
            <consortium name="DOE Joint Genome Institute"/>
            <person name="Peter M."/>
            <person name="Kohler A."/>
            <person name="Ohm R.A."/>
            <person name="Kuo A."/>
            <person name="Krutzmann J."/>
            <person name="Morin E."/>
            <person name="Arend M."/>
            <person name="Barry K.W."/>
            <person name="Binder M."/>
            <person name="Choi C."/>
            <person name="Clum A."/>
            <person name="Copeland A."/>
            <person name="Grisel N."/>
            <person name="Haridas S."/>
            <person name="Kipfer T."/>
            <person name="LaButti K."/>
            <person name="Lindquist E."/>
            <person name="Lipzen A."/>
            <person name="Maire R."/>
            <person name="Meier B."/>
            <person name="Mihaltcheva S."/>
            <person name="Molinier V."/>
            <person name="Murat C."/>
            <person name="Poggeler S."/>
            <person name="Quandt C.A."/>
            <person name="Sperisen C."/>
            <person name="Tritt A."/>
            <person name="Tisserant E."/>
            <person name="Crous P.W."/>
            <person name="Henrissat B."/>
            <person name="Nehls U."/>
            <person name="Egli S."/>
            <person name="Spatafora J.W."/>
            <person name="Grigoriev I.V."/>
            <person name="Martin F.M."/>
        </authorList>
    </citation>
    <scope>NUCLEOTIDE SEQUENCE [LARGE SCALE GENOMIC DNA]</scope>
    <source>
        <strain evidence="4 5">CBS 459.81</strain>
    </source>
</reference>
<name>A0A8E2E726_9PEZI</name>
<evidence type="ECO:0000256" key="1">
    <source>
        <dbReference type="PROSITE-ProRule" id="PRU00042"/>
    </source>
</evidence>
<evidence type="ECO:0000259" key="3">
    <source>
        <dbReference type="PROSITE" id="PS50157"/>
    </source>
</evidence>